<dbReference type="AlphaFoldDB" id="A0A501X9B0"/>
<accession>A0A501X9B0</accession>
<dbReference type="NCBIfam" id="TIGR00431">
    <property type="entry name" value="TruB"/>
    <property type="match status" value="1"/>
</dbReference>
<sequence length="289" mass="33109">MFYKLNKPRGISSFQMIKKFAKENNIKKIGHGGTLDPLAEGLLIVATDEDTKTLGFLLADDKSYYVKASLHQSSASFDEGEKITYLNRPKITKEQLVEGLKYIKNTKEQIPPIFSAKKVNGVRSYQLARNNKEVNLHPAKIEIMELELLDFDYNNQTFIINTKVSKGTYIRSLIHDIGLYLKTDAVVNILRRTKVGLIRLNDDLNFEEIHNINDLFPVSLVRLSKGELDLLAKSREVFIKELQNSCGFTMFTYCNQIIGWGENDFGLVKFTKIIFTRLDKFIQGRKSND</sequence>
<dbReference type="GO" id="GO:0160148">
    <property type="term" value="F:tRNA pseudouridine(55) synthase activity"/>
    <property type="evidence" value="ECO:0007669"/>
    <property type="project" value="UniProtKB-EC"/>
</dbReference>
<dbReference type="Proteomes" id="UP000319776">
    <property type="component" value="Unassembled WGS sequence"/>
</dbReference>
<dbReference type="Pfam" id="PF01509">
    <property type="entry name" value="TruB_N"/>
    <property type="match status" value="1"/>
</dbReference>
<dbReference type="GO" id="GO:0003723">
    <property type="term" value="F:RNA binding"/>
    <property type="evidence" value="ECO:0007669"/>
    <property type="project" value="InterPro"/>
</dbReference>
<proteinExistence type="inferred from homology"/>
<feature type="domain" description="Pseudouridine synthase II N-terminal" evidence="6">
    <location>
        <begin position="25"/>
        <end position="170"/>
    </location>
</feature>
<evidence type="ECO:0000256" key="1">
    <source>
        <dbReference type="ARBA" id="ARBA00000385"/>
    </source>
</evidence>
<evidence type="ECO:0000259" key="6">
    <source>
        <dbReference type="Pfam" id="PF01509"/>
    </source>
</evidence>
<name>A0A501X9B0_9BACT</name>
<dbReference type="RefSeq" id="WP_140781459.1">
    <property type="nucleotide sequence ID" value="NZ_VFSS01000008.1"/>
</dbReference>
<evidence type="ECO:0000256" key="2">
    <source>
        <dbReference type="ARBA" id="ARBA00005642"/>
    </source>
</evidence>
<keyword evidence="8" id="KW-1185">Reference proteome</keyword>
<dbReference type="InterPro" id="IPR002501">
    <property type="entry name" value="PsdUridine_synth_N"/>
</dbReference>
<evidence type="ECO:0000256" key="5">
    <source>
        <dbReference type="HAMAP-Rule" id="MF_01080"/>
    </source>
</evidence>
<reference evidence="7 8" key="1">
    <citation type="submission" date="2019-06" db="EMBL/GenBank/DDBJ databases">
        <title>Mycoplasma falconis type strain whole genome sequence.</title>
        <authorList>
            <person name="Spergser J."/>
        </authorList>
    </citation>
    <scope>NUCLEOTIDE SEQUENCE [LARGE SCALE GENOMIC DNA]</scope>
    <source>
        <strain evidence="7 8">ATCC 51372</strain>
    </source>
</reference>
<keyword evidence="3 5" id="KW-0819">tRNA processing</keyword>
<dbReference type="GO" id="GO:1990481">
    <property type="term" value="P:mRNA pseudouridine synthesis"/>
    <property type="evidence" value="ECO:0007669"/>
    <property type="project" value="TreeGrafter"/>
</dbReference>
<evidence type="ECO:0000313" key="7">
    <source>
        <dbReference type="EMBL" id="TPE57158.1"/>
    </source>
</evidence>
<organism evidence="7 8">
    <name type="scientific">[Mycoplasma] falconis</name>
    <dbReference type="NCBI Taxonomy" id="92403"/>
    <lineage>
        <taxon>Bacteria</taxon>
        <taxon>Bacillati</taxon>
        <taxon>Mycoplasmatota</taxon>
        <taxon>Mycoplasmoidales</taxon>
        <taxon>Metamycoplasmataceae</taxon>
        <taxon>Metamycoplasma</taxon>
    </lineage>
</organism>
<dbReference type="InterPro" id="IPR014780">
    <property type="entry name" value="tRNA_psdUridine_synth_TruB"/>
</dbReference>
<comment type="function">
    <text evidence="5">Responsible for synthesis of pseudouridine from uracil-55 in the psi GC loop of transfer RNAs.</text>
</comment>
<dbReference type="InterPro" id="IPR020103">
    <property type="entry name" value="PsdUridine_synth_cat_dom_sf"/>
</dbReference>
<comment type="catalytic activity">
    <reaction evidence="1 5">
        <text>uridine(55) in tRNA = pseudouridine(55) in tRNA</text>
        <dbReference type="Rhea" id="RHEA:42532"/>
        <dbReference type="Rhea" id="RHEA-COMP:10101"/>
        <dbReference type="Rhea" id="RHEA-COMP:10102"/>
        <dbReference type="ChEBI" id="CHEBI:65314"/>
        <dbReference type="ChEBI" id="CHEBI:65315"/>
        <dbReference type="EC" id="5.4.99.25"/>
    </reaction>
</comment>
<evidence type="ECO:0000256" key="4">
    <source>
        <dbReference type="ARBA" id="ARBA00023235"/>
    </source>
</evidence>
<dbReference type="EC" id="5.4.99.25" evidence="5"/>
<comment type="similarity">
    <text evidence="2 5">Belongs to the pseudouridine synthase TruB family. Type 1 subfamily.</text>
</comment>
<dbReference type="Gene3D" id="3.30.2350.10">
    <property type="entry name" value="Pseudouridine synthase"/>
    <property type="match status" value="1"/>
</dbReference>
<dbReference type="OrthoDB" id="9802309at2"/>
<dbReference type="GO" id="GO:0031119">
    <property type="term" value="P:tRNA pseudouridine synthesis"/>
    <property type="evidence" value="ECO:0007669"/>
    <property type="project" value="UniProtKB-UniRule"/>
</dbReference>
<gene>
    <name evidence="5 7" type="primary">truB</name>
    <name evidence="7" type="ORF">FJO69_02410</name>
</gene>
<protein>
    <recommendedName>
        <fullName evidence="5">tRNA pseudouridine synthase B</fullName>
        <ecNumber evidence="5">5.4.99.25</ecNumber>
    </recommendedName>
    <alternativeName>
        <fullName evidence="5">tRNA pseudouridine(55) synthase</fullName>
        <shortName evidence="5">Psi55 synthase</shortName>
    </alternativeName>
    <alternativeName>
        <fullName evidence="5">tRNA pseudouridylate synthase</fullName>
    </alternativeName>
    <alternativeName>
        <fullName evidence="5">tRNA-uridine isomerase</fullName>
    </alternativeName>
</protein>
<dbReference type="EMBL" id="VFSS01000008">
    <property type="protein sequence ID" value="TPE57158.1"/>
    <property type="molecule type" value="Genomic_DNA"/>
</dbReference>
<comment type="caution">
    <text evidence="7">The sequence shown here is derived from an EMBL/GenBank/DDBJ whole genome shotgun (WGS) entry which is preliminary data.</text>
</comment>
<keyword evidence="4 5" id="KW-0413">Isomerase</keyword>
<dbReference type="PANTHER" id="PTHR13767">
    <property type="entry name" value="TRNA-PSEUDOURIDINE SYNTHASE"/>
    <property type="match status" value="1"/>
</dbReference>
<dbReference type="HAMAP" id="MF_01080">
    <property type="entry name" value="TruB_bact"/>
    <property type="match status" value="1"/>
</dbReference>
<feature type="active site" description="Nucleophile" evidence="5">
    <location>
        <position position="36"/>
    </location>
</feature>
<evidence type="ECO:0000313" key="8">
    <source>
        <dbReference type="Proteomes" id="UP000319776"/>
    </source>
</evidence>
<dbReference type="PANTHER" id="PTHR13767:SF2">
    <property type="entry name" value="PSEUDOURIDYLATE SYNTHASE TRUB1"/>
    <property type="match status" value="1"/>
</dbReference>
<evidence type="ECO:0000256" key="3">
    <source>
        <dbReference type="ARBA" id="ARBA00022694"/>
    </source>
</evidence>
<dbReference type="SUPFAM" id="SSF55120">
    <property type="entry name" value="Pseudouridine synthase"/>
    <property type="match status" value="1"/>
</dbReference>